<dbReference type="AlphaFoldDB" id="A0A151QZP1"/>
<evidence type="ECO:0000256" key="4">
    <source>
        <dbReference type="ARBA" id="ARBA00022729"/>
    </source>
</evidence>
<dbReference type="InterPro" id="IPR003609">
    <property type="entry name" value="Pan_app"/>
</dbReference>
<reference evidence="18" key="1">
    <citation type="journal article" date="2012" name="Nat. Biotechnol.">
        <title>Draft genome sequence of pigeonpea (Cajanus cajan), an orphan legume crop of resource-poor farmers.</title>
        <authorList>
            <person name="Varshney R.K."/>
            <person name="Chen W."/>
            <person name="Li Y."/>
            <person name="Bharti A.K."/>
            <person name="Saxena R.K."/>
            <person name="Schlueter J.A."/>
            <person name="Donoghue M.T."/>
            <person name="Azam S."/>
            <person name="Fan G."/>
            <person name="Whaley A.M."/>
            <person name="Farmer A.D."/>
            <person name="Sheridan J."/>
            <person name="Iwata A."/>
            <person name="Tuteja R."/>
            <person name="Penmetsa R.V."/>
            <person name="Wu W."/>
            <person name="Upadhyaya H.D."/>
            <person name="Yang S.P."/>
            <person name="Shah T."/>
            <person name="Saxena K.B."/>
            <person name="Michael T."/>
            <person name="McCombie W.R."/>
            <person name="Yang B."/>
            <person name="Zhang G."/>
            <person name="Yang H."/>
            <person name="Wang J."/>
            <person name="Spillane C."/>
            <person name="Cook D.R."/>
            <person name="May G.D."/>
            <person name="Xu X."/>
            <person name="Jackson S.A."/>
        </authorList>
    </citation>
    <scope>NUCLEOTIDE SEQUENCE [LARGE SCALE GENOMIC DNA]</scope>
</reference>
<dbReference type="Gene3D" id="2.90.10.10">
    <property type="entry name" value="Bulb-type lectin domain"/>
    <property type="match status" value="1"/>
</dbReference>
<evidence type="ECO:0000256" key="11">
    <source>
        <dbReference type="ARBA" id="ARBA00047899"/>
    </source>
</evidence>
<dbReference type="InterPro" id="IPR036426">
    <property type="entry name" value="Bulb-type_lectin_dom_sf"/>
</dbReference>
<dbReference type="Gramene" id="C.cajan_44628.t">
    <property type="protein sequence ID" value="C.cajan_44628.t"/>
    <property type="gene ID" value="C.cajan_44628"/>
</dbReference>
<dbReference type="SMART" id="SM00108">
    <property type="entry name" value="B_lectin"/>
    <property type="match status" value="1"/>
</dbReference>
<dbReference type="CDD" id="cd01098">
    <property type="entry name" value="PAN_AP_plant"/>
    <property type="match status" value="1"/>
</dbReference>
<dbReference type="InterPro" id="IPR001480">
    <property type="entry name" value="Bulb-type_lectin_dom"/>
</dbReference>
<dbReference type="SMART" id="SM00473">
    <property type="entry name" value="PAN_AP"/>
    <property type="match status" value="1"/>
</dbReference>
<evidence type="ECO:0000256" key="12">
    <source>
        <dbReference type="ARBA" id="ARBA00048679"/>
    </source>
</evidence>
<feature type="domain" description="Apple" evidence="17">
    <location>
        <begin position="332"/>
        <end position="415"/>
    </location>
</feature>
<dbReference type="PROSITE" id="PS50011">
    <property type="entry name" value="PROTEIN_KINASE_DOM"/>
    <property type="match status" value="1"/>
</dbReference>
<dbReference type="CDD" id="cd00028">
    <property type="entry name" value="B_lectin"/>
    <property type="match status" value="1"/>
</dbReference>
<dbReference type="PROSITE" id="PS50948">
    <property type="entry name" value="PAN"/>
    <property type="match status" value="1"/>
</dbReference>
<accession>A0A151QZP1</accession>
<proteinExistence type="inferred from homology"/>
<evidence type="ECO:0000313" key="19">
    <source>
        <dbReference type="Proteomes" id="UP000075243"/>
    </source>
</evidence>
<keyword evidence="2" id="KW-0597">Phosphoprotein</keyword>
<dbReference type="PROSITE" id="PS00108">
    <property type="entry name" value="PROTEIN_KINASE_ST"/>
    <property type="match status" value="1"/>
</dbReference>
<dbReference type="Pfam" id="PF00954">
    <property type="entry name" value="S_locus_glycop"/>
    <property type="match status" value="1"/>
</dbReference>
<keyword evidence="9 18" id="KW-0675">Receptor</keyword>
<dbReference type="Gene3D" id="3.30.200.20">
    <property type="entry name" value="Phosphorylase Kinase, domain 1"/>
    <property type="match status" value="1"/>
</dbReference>
<evidence type="ECO:0000256" key="14">
    <source>
        <dbReference type="SAM" id="SignalP"/>
    </source>
</evidence>
<comment type="catalytic activity">
    <reaction evidence="12 13">
        <text>L-seryl-[protein] + ATP = O-phospho-L-seryl-[protein] + ADP + H(+)</text>
        <dbReference type="Rhea" id="RHEA:17989"/>
        <dbReference type="Rhea" id="RHEA-COMP:9863"/>
        <dbReference type="Rhea" id="RHEA-COMP:11604"/>
        <dbReference type="ChEBI" id="CHEBI:15378"/>
        <dbReference type="ChEBI" id="CHEBI:29999"/>
        <dbReference type="ChEBI" id="CHEBI:30616"/>
        <dbReference type="ChEBI" id="CHEBI:83421"/>
        <dbReference type="ChEBI" id="CHEBI:456216"/>
        <dbReference type="EC" id="2.7.11.1"/>
    </reaction>
</comment>
<keyword evidence="1 13" id="KW-0723">Serine/threonine-protein kinase</keyword>
<dbReference type="SMART" id="SM00220">
    <property type="entry name" value="S_TKc"/>
    <property type="match status" value="1"/>
</dbReference>
<dbReference type="FunFam" id="3.50.4.10:FF:000002">
    <property type="entry name" value="G-type lectin S-receptor-like serine/threonine-protein kinase"/>
    <property type="match status" value="1"/>
</dbReference>
<evidence type="ECO:0000256" key="1">
    <source>
        <dbReference type="ARBA" id="ARBA00022527"/>
    </source>
</evidence>
<dbReference type="InterPro" id="IPR001245">
    <property type="entry name" value="Ser-Thr/Tyr_kinase_cat_dom"/>
</dbReference>
<dbReference type="GO" id="GO:0048544">
    <property type="term" value="P:recognition of pollen"/>
    <property type="evidence" value="ECO:0007669"/>
    <property type="project" value="InterPro"/>
</dbReference>
<keyword evidence="19" id="KW-1185">Reference proteome</keyword>
<feature type="domain" description="Protein kinase" evidence="15">
    <location>
        <begin position="535"/>
        <end position="813"/>
    </location>
</feature>
<dbReference type="FunFam" id="3.30.200.20:FF:000195">
    <property type="entry name" value="G-type lectin S-receptor-like serine/threonine-protein kinase"/>
    <property type="match status" value="1"/>
</dbReference>
<dbReference type="InterPro" id="IPR011009">
    <property type="entry name" value="Kinase-like_dom_sf"/>
</dbReference>
<evidence type="ECO:0000313" key="18">
    <source>
        <dbReference type="EMBL" id="KYP35756.1"/>
    </source>
</evidence>
<evidence type="ECO:0000256" key="13">
    <source>
        <dbReference type="PIRNR" id="PIRNR000641"/>
    </source>
</evidence>
<dbReference type="InterPro" id="IPR024171">
    <property type="entry name" value="SRK-like_kinase"/>
</dbReference>
<name>A0A151QZP1_CAJCA</name>
<feature type="domain" description="Bulb-type lectin" evidence="16">
    <location>
        <begin position="18"/>
        <end position="138"/>
    </location>
</feature>
<dbReference type="OMA" id="WIWSEAD"/>
<dbReference type="GO" id="GO:0106310">
    <property type="term" value="F:protein serine kinase activity"/>
    <property type="evidence" value="ECO:0007669"/>
    <property type="project" value="RHEA"/>
</dbReference>
<dbReference type="SUPFAM" id="SSF56112">
    <property type="entry name" value="Protein kinase-like (PK-like)"/>
    <property type="match status" value="1"/>
</dbReference>
<feature type="chain" id="PRO_5007587631" description="Receptor-like serine/threonine-protein kinase" evidence="14">
    <location>
        <begin position="18"/>
        <end position="852"/>
    </location>
</feature>
<evidence type="ECO:0000256" key="8">
    <source>
        <dbReference type="ARBA" id="ARBA00023157"/>
    </source>
</evidence>
<protein>
    <recommendedName>
        <fullName evidence="13">Receptor-like serine/threonine-protein kinase</fullName>
        <ecNumber evidence="13">2.7.11.1</ecNumber>
    </recommendedName>
</protein>
<keyword evidence="7 13" id="KW-0067">ATP-binding</keyword>
<dbReference type="Proteomes" id="UP000075243">
    <property type="component" value="Unassembled WGS sequence"/>
</dbReference>
<dbReference type="SUPFAM" id="SSF51110">
    <property type="entry name" value="alpha-D-mannose-specific plant lectins"/>
    <property type="match status" value="1"/>
</dbReference>
<evidence type="ECO:0000256" key="9">
    <source>
        <dbReference type="ARBA" id="ARBA00023170"/>
    </source>
</evidence>
<dbReference type="InterPro" id="IPR000719">
    <property type="entry name" value="Prot_kinase_dom"/>
</dbReference>
<feature type="signal peptide" evidence="14">
    <location>
        <begin position="1"/>
        <end position="17"/>
    </location>
</feature>
<dbReference type="CDD" id="cd14066">
    <property type="entry name" value="STKc_IRAK"/>
    <property type="match status" value="1"/>
</dbReference>
<evidence type="ECO:0000256" key="3">
    <source>
        <dbReference type="ARBA" id="ARBA00022679"/>
    </source>
</evidence>
<evidence type="ECO:0000256" key="5">
    <source>
        <dbReference type="ARBA" id="ARBA00022741"/>
    </source>
</evidence>
<keyword evidence="8" id="KW-1015">Disulfide bond</keyword>
<dbReference type="Gene3D" id="1.10.510.10">
    <property type="entry name" value="Transferase(Phosphotransferase) domain 1"/>
    <property type="match status" value="1"/>
</dbReference>
<dbReference type="InterPro" id="IPR008271">
    <property type="entry name" value="Ser/Thr_kinase_AS"/>
</dbReference>
<dbReference type="Pfam" id="PF01453">
    <property type="entry name" value="B_lectin"/>
    <property type="match status" value="1"/>
</dbReference>
<dbReference type="FunFam" id="1.10.510.10:FF:000060">
    <property type="entry name" value="G-type lectin S-receptor-like serine/threonine-protein kinase"/>
    <property type="match status" value="1"/>
</dbReference>
<dbReference type="EC" id="2.7.11.1" evidence="13"/>
<comment type="catalytic activity">
    <reaction evidence="11 13">
        <text>L-threonyl-[protein] + ATP = O-phospho-L-threonyl-[protein] + ADP + H(+)</text>
        <dbReference type="Rhea" id="RHEA:46608"/>
        <dbReference type="Rhea" id="RHEA-COMP:11060"/>
        <dbReference type="Rhea" id="RHEA-COMP:11605"/>
        <dbReference type="ChEBI" id="CHEBI:15378"/>
        <dbReference type="ChEBI" id="CHEBI:30013"/>
        <dbReference type="ChEBI" id="CHEBI:30616"/>
        <dbReference type="ChEBI" id="CHEBI:61977"/>
        <dbReference type="ChEBI" id="CHEBI:456216"/>
        <dbReference type="EC" id="2.7.11.1"/>
    </reaction>
</comment>
<dbReference type="PANTHER" id="PTHR32444:SF234">
    <property type="entry name" value="RECEPTOR-LIKE SERINE_THREONINE-PROTEIN KINASE"/>
    <property type="match status" value="1"/>
</dbReference>
<dbReference type="PANTHER" id="PTHR32444">
    <property type="entry name" value="BULB-TYPE LECTIN DOMAIN-CONTAINING PROTEIN"/>
    <property type="match status" value="1"/>
</dbReference>
<gene>
    <name evidence="18" type="ORF">KK1_043196</name>
</gene>
<keyword evidence="6 13" id="KW-0418">Kinase</keyword>
<dbReference type="GO" id="GO:0005524">
    <property type="term" value="F:ATP binding"/>
    <property type="evidence" value="ECO:0007669"/>
    <property type="project" value="UniProtKB-KW"/>
</dbReference>
<dbReference type="Pfam" id="PF07714">
    <property type="entry name" value="PK_Tyr_Ser-Thr"/>
    <property type="match status" value="1"/>
</dbReference>
<organism evidence="18 19">
    <name type="scientific">Cajanus cajan</name>
    <name type="common">Pigeon pea</name>
    <name type="synonym">Cajanus indicus</name>
    <dbReference type="NCBI Taxonomy" id="3821"/>
    <lineage>
        <taxon>Eukaryota</taxon>
        <taxon>Viridiplantae</taxon>
        <taxon>Streptophyta</taxon>
        <taxon>Embryophyta</taxon>
        <taxon>Tracheophyta</taxon>
        <taxon>Spermatophyta</taxon>
        <taxon>Magnoliopsida</taxon>
        <taxon>eudicotyledons</taxon>
        <taxon>Gunneridae</taxon>
        <taxon>Pentapetalae</taxon>
        <taxon>rosids</taxon>
        <taxon>fabids</taxon>
        <taxon>Fabales</taxon>
        <taxon>Fabaceae</taxon>
        <taxon>Papilionoideae</taxon>
        <taxon>50 kb inversion clade</taxon>
        <taxon>NPAAA clade</taxon>
        <taxon>indigoferoid/millettioid clade</taxon>
        <taxon>Phaseoleae</taxon>
        <taxon>Cajanus</taxon>
    </lineage>
</organism>
<dbReference type="FunFam" id="2.90.10.10:FF:000001">
    <property type="entry name" value="G-type lectin S-receptor-like serine/threonine-protein kinase"/>
    <property type="match status" value="1"/>
</dbReference>
<sequence length="852" mass="95485">MILFACILAPSLKISIANDSINVIQSMSDGKTLVSKGGKFELGFFSPGSSQQRYLGIWYKNVSTQTVVWVANRANPINGSSGILTVNSSGNLILTQNGSLVWYTNSHKQAQNPVVELLDSGNLVIRNEAETNPEGYLWQSFDYPSDTLLPGMKLGWDLKTGLERRYTAWKSPDDPSEGDVYRVLKLYNYPEIYTMKGAKKLFRFGPWNGVYFSGIPDLHNNTIFGINFVSNKDMVYYTFSVLNDILITRTVINQTGSLYRYVWVEDDGDWRTYRSFPMEFCDTYGLCGPYGNCVSTQSQACQCLKGFRPKSPEAWISSGWSQGCVRNKPLSCKDKLTEGFVKFKGLKVPDTTRTWLDESIGLEECRVKCLNNCSCMAFTNLDIRGGGSGCVMWFGDLIDIKQFETGGQDLYIRMDASELGITQNTYKNLYPRILCPDVTISEHTHNSTIGILDATQAGSSSPKTSTNQRPVLKPERPVLVAFITHNCHSLFQARSHLELKAVFNRNALIGDNNDVDDLDIQLFDLTTITIATNNFSKENKIGEGGFGPVYKGVLMDGQEIAVKTLSKSSWQGATEFINEVKLIAKLQHRNLVKLLGCSIQGQEKMLIYEYMANGSLDFFIFDDTKSKLLGWPQRLDIICGIARGLMYLHQDSRLRIIHRDLKASNVLLDENLSPKISDFGLARIFGGDQIEGNTRRIVGTYGYMAPEYAFDGLFSVKSDVFSFGILVLEIVCGKKNKGLYHTDKNLNLVGHVWTTWKEGKALDLIDSNMKESCIMSEVLRCLHIGLLCVQQYPKDRPTMASIILMLESRMELMEPKECGFIPRNDSVEVDSSSSHKDTCSTNDVTITVLEAR</sequence>
<keyword evidence="4 14" id="KW-0732">Signal</keyword>
<dbReference type="GO" id="GO:0004674">
    <property type="term" value="F:protein serine/threonine kinase activity"/>
    <property type="evidence" value="ECO:0007669"/>
    <property type="project" value="UniProtKB-KW"/>
</dbReference>
<evidence type="ECO:0000259" key="16">
    <source>
        <dbReference type="PROSITE" id="PS50927"/>
    </source>
</evidence>
<evidence type="ECO:0000256" key="6">
    <source>
        <dbReference type="ARBA" id="ARBA00022777"/>
    </source>
</evidence>
<keyword evidence="10" id="KW-0325">Glycoprotein</keyword>
<evidence type="ECO:0000256" key="7">
    <source>
        <dbReference type="ARBA" id="ARBA00022840"/>
    </source>
</evidence>
<dbReference type="PIRSF" id="PIRSF000641">
    <property type="entry name" value="SRK"/>
    <property type="match status" value="1"/>
</dbReference>
<keyword evidence="3 13" id="KW-0808">Transferase</keyword>
<dbReference type="InterPro" id="IPR000858">
    <property type="entry name" value="S_locus_glycoprot_dom"/>
</dbReference>
<keyword evidence="5 13" id="KW-0547">Nucleotide-binding</keyword>
<evidence type="ECO:0000259" key="15">
    <source>
        <dbReference type="PROSITE" id="PS50011"/>
    </source>
</evidence>
<dbReference type="PROSITE" id="PS50927">
    <property type="entry name" value="BULB_LECTIN"/>
    <property type="match status" value="1"/>
</dbReference>
<evidence type="ECO:0000259" key="17">
    <source>
        <dbReference type="PROSITE" id="PS50948"/>
    </source>
</evidence>
<evidence type="ECO:0000256" key="10">
    <source>
        <dbReference type="ARBA" id="ARBA00023180"/>
    </source>
</evidence>
<dbReference type="Pfam" id="PF08276">
    <property type="entry name" value="PAN_2"/>
    <property type="match status" value="1"/>
</dbReference>
<dbReference type="EMBL" id="KQ484323">
    <property type="protein sequence ID" value="KYP35756.1"/>
    <property type="molecule type" value="Genomic_DNA"/>
</dbReference>
<evidence type="ECO:0000256" key="2">
    <source>
        <dbReference type="ARBA" id="ARBA00022553"/>
    </source>
</evidence>
<comment type="similarity">
    <text evidence="13">Belongs to the protein kinase superfamily. Ser/Thr protein kinase family.</text>
</comment>